<proteinExistence type="predicted"/>
<comment type="caution">
    <text evidence="1">The sequence shown here is derived from an EMBL/GenBank/DDBJ whole genome shotgun (WGS) entry which is preliminary data.</text>
</comment>
<reference evidence="1 2" key="1">
    <citation type="submission" date="2024-10" db="EMBL/GenBank/DDBJ databases">
        <title>The Natural Products Discovery Center: Release of the First 8490 Sequenced Strains for Exploring Actinobacteria Biosynthetic Diversity.</title>
        <authorList>
            <person name="Kalkreuter E."/>
            <person name="Kautsar S.A."/>
            <person name="Yang D."/>
            <person name="Bader C.D."/>
            <person name="Teijaro C.N."/>
            <person name="Fluegel L."/>
            <person name="Davis C.M."/>
            <person name="Simpson J.R."/>
            <person name="Lauterbach L."/>
            <person name="Steele A.D."/>
            <person name="Gui C."/>
            <person name="Meng S."/>
            <person name="Li G."/>
            <person name="Viehrig K."/>
            <person name="Ye F."/>
            <person name="Su P."/>
            <person name="Kiefer A.F."/>
            <person name="Nichols A."/>
            <person name="Cepeda A.J."/>
            <person name="Yan W."/>
            <person name="Fan B."/>
            <person name="Jiang Y."/>
            <person name="Adhikari A."/>
            <person name="Zheng C.-J."/>
            <person name="Schuster L."/>
            <person name="Cowan T.M."/>
            <person name="Smanski M.J."/>
            <person name="Chevrette M.G."/>
            <person name="De Carvalho L.P.S."/>
            <person name="Shen B."/>
        </authorList>
    </citation>
    <scope>NUCLEOTIDE SEQUENCE [LARGE SCALE GENOMIC DNA]</scope>
    <source>
        <strain evidence="1 2">NPDC007147</strain>
    </source>
</reference>
<organism evidence="1 2">
    <name type="scientific">Streptomyces kebangsaanensis</name>
    <dbReference type="NCBI Taxonomy" id="864058"/>
    <lineage>
        <taxon>Bacteria</taxon>
        <taxon>Bacillati</taxon>
        <taxon>Actinomycetota</taxon>
        <taxon>Actinomycetes</taxon>
        <taxon>Kitasatosporales</taxon>
        <taxon>Streptomycetaceae</taxon>
        <taxon>Streptomyces</taxon>
    </lineage>
</organism>
<protein>
    <submittedName>
        <fullName evidence="1">Uncharacterized protein</fullName>
    </submittedName>
</protein>
<keyword evidence="2" id="KW-1185">Reference proteome</keyword>
<dbReference type="EMBL" id="JBIAFJ010000017">
    <property type="protein sequence ID" value="MFE9171714.1"/>
    <property type="molecule type" value="Genomic_DNA"/>
</dbReference>
<evidence type="ECO:0000313" key="2">
    <source>
        <dbReference type="Proteomes" id="UP001601197"/>
    </source>
</evidence>
<evidence type="ECO:0000313" key="1">
    <source>
        <dbReference type="EMBL" id="MFE9171714.1"/>
    </source>
</evidence>
<accession>A0ABW6KUY8</accession>
<gene>
    <name evidence="1" type="ORF">ACFYNZ_19775</name>
</gene>
<dbReference type="Proteomes" id="UP001601197">
    <property type="component" value="Unassembled WGS sequence"/>
</dbReference>
<name>A0ABW6KUY8_9ACTN</name>
<sequence>MSGILPPAEPRACAVVHAITSAMDDEVDKRAAELPYRIGDLKRLAHNRPRAADGTTDLTRPVLVVSATDVEAPAAAAARCVARAPTARQAGS</sequence>
<dbReference type="RefSeq" id="WP_388348794.1">
    <property type="nucleotide sequence ID" value="NZ_JBIAFJ010000017.1"/>
</dbReference>